<keyword evidence="6 9" id="KW-1133">Transmembrane helix</keyword>
<name>A0A841R2E7_9FIRM</name>
<keyword evidence="5 8" id="KW-0653">Protein transport</keyword>
<evidence type="ECO:0000256" key="6">
    <source>
        <dbReference type="ARBA" id="ARBA00022989"/>
    </source>
</evidence>
<protein>
    <submittedName>
        <fullName evidence="11">Biopolymer transport protein ExbB</fullName>
    </submittedName>
</protein>
<dbReference type="RefSeq" id="WP_200841478.1">
    <property type="nucleotide sequence ID" value="NZ_CABWNB010000001.1"/>
</dbReference>
<dbReference type="PANTHER" id="PTHR30625">
    <property type="entry name" value="PROTEIN TOLQ"/>
    <property type="match status" value="1"/>
</dbReference>
<evidence type="ECO:0000256" key="9">
    <source>
        <dbReference type="SAM" id="Phobius"/>
    </source>
</evidence>
<dbReference type="InterPro" id="IPR002898">
    <property type="entry name" value="MotA_ExbB_proton_chnl"/>
</dbReference>
<sequence length="205" mass="21739">MSDALHLFNAGGLVMYPLLLCSILVIAIGIERFRYYQKAESDISKLVEEIPVLLHQNDLSGLKQILDEDGGFPAMAIRDAVGHLHTGASQTAVVEGSAAHGASLLRNYLNYLDVIVTMSPLLGLLGTVTGMINSFSILSVSEGQPFAITAGVGEALVATATGLLVAILALVVHTYLAHRLDNLVSDMERLASVYLAHVDGEANEA</sequence>
<evidence type="ECO:0000313" key="11">
    <source>
        <dbReference type="EMBL" id="MBB6477260.1"/>
    </source>
</evidence>
<dbReference type="InterPro" id="IPR050790">
    <property type="entry name" value="ExbB/TolQ_transport"/>
</dbReference>
<keyword evidence="7 9" id="KW-0472">Membrane</keyword>
<keyword evidence="2 8" id="KW-0813">Transport</keyword>
<organism evidence="11 12">
    <name type="scientific">Negativicoccus succinicivorans</name>
    <dbReference type="NCBI Taxonomy" id="620903"/>
    <lineage>
        <taxon>Bacteria</taxon>
        <taxon>Bacillati</taxon>
        <taxon>Bacillota</taxon>
        <taxon>Negativicutes</taxon>
        <taxon>Veillonellales</taxon>
        <taxon>Veillonellaceae</taxon>
        <taxon>Negativicoccus</taxon>
    </lineage>
</organism>
<comment type="similarity">
    <text evidence="8">Belongs to the exbB/tolQ family.</text>
</comment>
<dbReference type="GO" id="GO:0005886">
    <property type="term" value="C:plasma membrane"/>
    <property type="evidence" value="ECO:0007669"/>
    <property type="project" value="UniProtKB-SubCell"/>
</dbReference>
<keyword evidence="12" id="KW-1185">Reference proteome</keyword>
<evidence type="ECO:0000259" key="10">
    <source>
        <dbReference type="Pfam" id="PF01618"/>
    </source>
</evidence>
<dbReference type="GeneID" id="93485572"/>
<dbReference type="GO" id="GO:0017038">
    <property type="term" value="P:protein import"/>
    <property type="evidence" value="ECO:0007669"/>
    <property type="project" value="TreeGrafter"/>
</dbReference>
<keyword evidence="3" id="KW-1003">Cell membrane</keyword>
<reference evidence="11 12" key="1">
    <citation type="submission" date="2020-08" db="EMBL/GenBank/DDBJ databases">
        <title>Genomic Encyclopedia of Type Strains, Phase IV (KMG-IV): sequencing the most valuable type-strain genomes for metagenomic binning, comparative biology and taxonomic classification.</title>
        <authorList>
            <person name="Goeker M."/>
        </authorList>
    </citation>
    <scope>NUCLEOTIDE SEQUENCE [LARGE SCALE GENOMIC DNA]</scope>
    <source>
        <strain evidence="11 12">DSM 21255</strain>
    </source>
</reference>
<gene>
    <name evidence="11" type="ORF">HNR45_000282</name>
</gene>
<evidence type="ECO:0000256" key="1">
    <source>
        <dbReference type="ARBA" id="ARBA00004651"/>
    </source>
</evidence>
<accession>A0A841R2E7</accession>
<dbReference type="Proteomes" id="UP000591941">
    <property type="component" value="Unassembled WGS sequence"/>
</dbReference>
<feature type="domain" description="MotA/TolQ/ExbB proton channel" evidence="10">
    <location>
        <begin position="93"/>
        <end position="188"/>
    </location>
</feature>
<proteinExistence type="inferred from homology"/>
<feature type="transmembrane region" description="Helical" evidence="9">
    <location>
        <begin position="6"/>
        <end position="30"/>
    </location>
</feature>
<keyword evidence="4 9" id="KW-0812">Transmembrane</keyword>
<evidence type="ECO:0000256" key="4">
    <source>
        <dbReference type="ARBA" id="ARBA00022692"/>
    </source>
</evidence>
<comment type="caution">
    <text evidence="11">The sequence shown here is derived from an EMBL/GenBank/DDBJ whole genome shotgun (WGS) entry which is preliminary data.</text>
</comment>
<dbReference type="Pfam" id="PF01618">
    <property type="entry name" value="MotA_ExbB"/>
    <property type="match status" value="1"/>
</dbReference>
<evidence type="ECO:0000256" key="2">
    <source>
        <dbReference type="ARBA" id="ARBA00022448"/>
    </source>
</evidence>
<comment type="subcellular location">
    <subcellularLocation>
        <location evidence="1">Cell membrane</location>
        <topology evidence="1">Multi-pass membrane protein</topology>
    </subcellularLocation>
    <subcellularLocation>
        <location evidence="8">Membrane</location>
        <topology evidence="8">Multi-pass membrane protein</topology>
    </subcellularLocation>
</comment>
<evidence type="ECO:0000256" key="8">
    <source>
        <dbReference type="RuleBase" id="RU004057"/>
    </source>
</evidence>
<dbReference type="AlphaFoldDB" id="A0A841R2E7"/>
<feature type="transmembrane region" description="Helical" evidence="9">
    <location>
        <begin position="155"/>
        <end position="177"/>
    </location>
</feature>
<dbReference type="PANTHER" id="PTHR30625:SF15">
    <property type="entry name" value="BIOPOLYMER TRANSPORT PROTEIN EXBB"/>
    <property type="match status" value="1"/>
</dbReference>
<evidence type="ECO:0000256" key="3">
    <source>
        <dbReference type="ARBA" id="ARBA00022475"/>
    </source>
</evidence>
<evidence type="ECO:0000256" key="7">
    <source>
        <dbReference type="ARBA" id="ARBA00023136"/>
    </source>
</evidence>
<evidence type="ECO:0000313" key="12">
    <source>
        <dbReference type="Proteomes" id="UP000591941"/>
    </source>
</evidence>
<evidence type="ECO:0000256" key="5">
    <source>
        <dbReference type="ARBA" id="ARBA00022927"/>
    </source>
</evidence>
<dbReference type="EMBL" id="JACHHI010000001">
    <property type="protein sequence ID" value="MBB6477260.1"/>
    <property type="molecule type" value="Genomic_DNA"/>
</dbReference>
<feature type="transmembrane region" description="Helical" evidence="9">
    <location>
        <begin position="111"/>
        <end position="135"/>
    </location>
</feature>